<protein>
    <submittedName>
        <fullName evidence="17">TonB-dependent receptor</fullName>
    </submittedName>
</protein>
<dbReference type="InterPro" id="IPR037066">
    <property type="entry name" value="Plug_dom_sf"/>
</dbReference>
<comment type="caution">
    <text evidence="17">The sequence shown here is derived from an EMBL/GenBank/DDBJ whole genome shotgun (WGS) entry which is preliminary data.</text>
</comment>
<keyword evidence="9" id="KW-0406">Ion transport</keyword>
<comment type="similarity">
    <text evidence="2 14 15">Belongs to the TonB-dependent receptor family.</text>
</comment>
<gene>
    <name evidence="17" type="ORF">EBB_13505</name>
</gene>
<keyword evidence="12 17" id="KW-0675">Receptor</keyword>
<reference evidence="17 18" key="1">
    <citation type="submission" date="2020-09" db="EMBL/GenBank/DDBJ databases">
        <title>Methylomonas albis sp. nov. and Methylomonas fluvii sp. nov.: Two cold-adapted methanotrophs from the River Elbe and an amended description of Methylovulum psychrotolerans strain Eb1.</title>
        <authorList>
            <person name="Bussmann I.K."/>
            <person name="Klings K.-W."/>
            <person name="Warnstedt J."/>
            <person name="Hoppert M."/>
            <person name="Saborowski A."/>
            <person name="Horn F."/>
            <person name="Liebner S."/>
        </authorList>
    </citation>
    <scope>NUCLEOTIDE SEQUENCE [LARGE SCALE GENOMIC DNA]</scope>
    <source>
        <strain evidence="17 18">EbB</strain>
    </source>
</reference>
<name>A0ABR9DEZ0_9GAMM</name>
<dbReference type="Pfam" id="PF07660">
    <property type="entry name" value="STN"/>
    <property type="match status" value="1"/>
</dbReference>
<dbReference type="Pfam" id="PF07715">
    <property type="entry name" value="Plug"/>
    <property type="match status" value="1"/>
</dbReference>
<evidence type="ECO:0000256" key="13">
    <source>
        <dbReference type="ARBA" id="ARBA00023237"/>
    </source>
</evidence>
<keyword evidence="18" id="KW-1185">Reference proteome</keyword>
<dbReference type="PANTHER" id="PTHR32552:SF68">
    <property type="entry name" value="FERRICHROME OUTER MEMBRANE TRANSPORTER_PHAGE RECEPTOR"/>
    <property type="match status" value="1"/>
</dbReference>
<dbReference type="InterPro" id="IPR036942">
    <property type="entry name" value="Beta-barrel_TonB_sf"/>
</dbReference>
<evidence type="ECO:0000256" key="3">
    <source>
        <dbReference type="ARBA" id="ARBA00022448"/>
    </source>
</evidence>
<dbReference type="Gene3D" id="2.40.170.20">
    <property type="entry name" value="TonB-dependent receptor, beta-barrel domain"/>
    <property type="match status" value="1"/>
</dbReference>
<dbReference type="InterPro" id="IPR039426">
    <property type="entry name" value="TonB-dep_rcpt-like"/>
</dbReference>
<accession>A0ABR9DEZ0</accession>
<dbReference type="Gene3D" id="2.170.130.10">
    <property type="entry name" value="TonB-dependent receptor, plug domain"/>
    <property type="match status" value="1"/>
</dbReference>
<dbReference type="InterPro" id="IPR011662">
    <property type="entry name" value="Secretin/TonB_short_N"/>
</dbReference>
<dbReference type="NCBIfam" id="TIGR01783">
    <property type="entry name" value="TonB-siderophor"/>
    <property type="match status" value="1"/>
</dbReference>
<keyword evidence="5" id="KW-0410">Iron transport</keyword>
<keyword evidence="13 14" id="KW-0998">Cell outer membrane</keyword>
<dbReference type="InterPro" id="IPR012910">
    <property type="entry name" value="Plug_dom"/>
</dbReference>
<dbReference type="Proteomes" id="UP000641152">
    <property type="component" value="Unassembled WGS sequence"/>
</dbReference>
<dbReference type="Gene3D" id="3.55.50.30">
    <property type="match status" value="1"/>
</dbReference>
<dbReference type="CDD" id="cd01347">
    <property type="entry name" value="ligand_gated_channel"/>
    <property type="match status" value="1"/>
</dbReference>
<evidence type="ECO:0000256" key="4">
    <source>
        <dbReference type="ARBA" id="ARBA00022452"/>
    </source>
</evidence>
<organism evidence="17 18">
    <name type="scientific">Methylomonas fluvii</name>
    <dbReference type="NCBI Taxonomy" id="1854564"/>
    <lineage>
        <taxon>Bacteria</taxon>
        <taxon>Pseudomonadati</taxon>
        <taxon>Pseudomonadota</taxon>
        <taxon>Gammaproteobacteria</taxon>
        <taxon>Methylococcales</taxon>
        <taxon>Methylococcaceae</taxon>
        <taxon>Methylomonas</taxon>
    </lineage>
</organism>
<dbReference type="SMART" id="SM00965">
    <property type="entry name" value="STN"/>
    <property type="match status" value="1"/>
</dbReference>
<evidence type="ECO:0000256" key="15">
    <source>
        <dbReference type="RuleBase" id="RU003357"/>
    </source>
</evidence>
<keyword evidence="11 14" id="KW-0472">Membrane</keyword>
<dbReference type="InterPro" id="IPR010105">
    <property type="entry name" value="TonB_sidphr_rcpt"/>
</dbReference>
<dbReference type="RefSeq" id="WP_192394334.1">
    <property type="nucleotide sequence ID" value="NZ_CAJHIU010000002.1"/>
</dbReference>
<evidence type="ECO:0000313" key="17">
    <source>
        <dbReference type="EMBL" id="MBD9361525.1"/>
    </source>
</evidence>
<dbReference type="EMBL" id="JACXST010000002">
    <property type="protein sequence ID" value="MBD9361525.1"/>
    <property type="molecule type" value="Genomic_DNA"/>
</dbReference>
<evidence type="ECO:0000256" key="12">
    <source>
        <dbReference type="ARBA" id="ARBA00023170"/>
    </source>
</evidence>
<keyword evidence="4 14" id="KW-1134">Transmembrane beta strand</keyword>
<evidence type="ECO:0000256" key="1">
    <source>
        <dbReference type="ARBA" id="ARBA00004571"/>
    </source>
</evidence>
<proteinExistence type="inferred from homology"/>
<keyword evidence="7" id="KW-0732">Signal</keyword>
<keyword evidence="3 14" id="KW-0813">Transport</keyword>
<evidence type="ECO:0000313" key="18">
    <source>
        <dbReference type="Proteomes" id="UP000641152"/>
    </source>
</evidence>
<sequence length="821" mass="89796">MSKMSHPRDPGLQPSKLHQAVKGILLASALTVSVSGHADSIDTADKRSYHINSGSLSHALSQFAANAGILLSADATLTDGKTSKGLEGEYTVEEGFQKLLSGTGLAHTFTDEKTVTLKVAETGSDAASTLPAVKVLGKTIYDSNDPYNKDYTLRNATTGTKTDTPIFDTPVTVQVVSKAVINDQQAIGLGDVLQNVSGVSKGWGFGAAANESLQIRGFSNNSIYRDGVLTPNNINMSLANAERVEVLKGPAGMLFGRTQPGGLVNIVTKRPQKESYYSLQQQFGSYDTYRTLADATGAVNQDGSLMYRLNYEHLDSNSFRDYVYDNKDFIAPSLTWLISKDTQLDLDFMYQNRRSINDSGIPYDLQLSGAIPGKIPLNFFRNEPTDYANSEFYQGDATLTHQFNEDWKIRGKFSIIRNNNATAQTAANANTNLLGDIGRGFLKTNDDFESEYGTVDLTGHFSTLALNHTLLIGTDYYRSNNAGSSSPYRTNVPTINVFNPVYGFSNFLNDPLGPVTNNKNEWYGIYVQDQIELWDKWQLLFGSRFDHAEFGTANPTSSRTKQVDEFSPRAGLMYHPVSWLGIYADYVKTFNAVNQGTTISGDLPDPEKSEEYEAGLKGEWLDGKFSANLAFYQLTKGNVQTPLPAPFTNRVAVTGEQRSRGIELDLRGQLTDAWNLIATYAYTDAEVTKDSGAFDTTLGSSGPGNKGHRLANVPRNSGSLWSTYDFSGLGAQGFSAGAGVFLASERAGNIDNSFNMPGYARVDTLLKYQQKVGPSNVTLQFNIQNLLDKEYIASSNGGFAFIHQTMPGVPRTYMGSVRVEF</sequence>
<evidence type="ECO:0000256" key="14">
    <source>
        <dbReference type="PROSITE-ProRule" id="PRU01360"/>
    </source>
</evidence>
<feature type="domain" description="Secretin/TonB short N-terminal" evidence="16">
    <location>
        <begin position="69"/>
        <end position="120"/>
    </location>
</feature>
<dbReference type="InterPro" id="IPR000531">
    <property type="entry name" value="Beta-barrel_TonB"/>
</dbReference>
<dbReference type="SUPFAM" id="SSF56935">
    <property type="entry name" value="Porins"/>
    <property type="match status" value="1"/>
</dbReference>
<evidence type="ECO:0000256" key="5">
    <source>
        <dbReference type="ARBA" id="ARBA00022496"/>
    </source>
</evidence>
<keyword evidence="8" id="KW-0408">Iron</keyword>
<evidence type="ECO:0000256" key="7">
    <source>
        <dbReference type="ARBA" id="ARBA00022729"/>
    </source>
</evidence>
<dbReference type="PROSITE" id="PS52016">
    <property type="entry name" value="TONB_DEPENDENT_REC_3"/>
    <property type="match status" value="1"/>
</dbReference>
<dbReference type="PANTHER" id="PTHR32552">
    <property type="entry name" value="FERRICHROME IRON RECEPTOR-RELATED"/>
    <property type="match status" value="1"/>
</dbReference>
<evidence type="ECO:0000256" key="9">
    <source>
        <dbReference type="ARBA" id="ARBA00023065"/>
    </source>
</evidence>
<keyword evidence="10 15" id="KW-0798">TonB box</keyword>
<evidence type="ECO:0000256" key="6">
    <source>
        <dbReference type="ARBA" id="ARBA00022692"/>
    </source>
</evidence>
<evidence type="ECO:0000256" key="11">
    <source>
        <dbReference type="ARBA" id="ARBA00023136"/>
    </source>
</evidence>
<comment type="subcellular location">
    <subcellularLocation>
        <location evidence="1 14">Cell outer membrane</location>
        <topology evidence="1 14">Multi-pass membrane protein</topology>
    </subcellularLocation>
</comment>
<dbReference type="Pfam" id="PF00593">
    <property type="entry name" value="TonB_dep_Rec_b-barrel"/>
    <property type="match status" value="1"/>
</dbReference>
<evidence type="ECO:0000259" key="16">
    <source>
        <dbReference type="SMART" id="SM00965"/>
    </source>
</evidence>
<keyword evidence="6 14" id="KW-0812">Transmembrane</keyword>
<evidence type="ECO:0000256" key="8">
    <source>
        <dbReference type="ARBA" id="ARBA00023004"/>
    </source>
</evidence>
<evidence type="ECO:0000256" key="10">
    <source>
        <dbReference type="ARBA" id="ARBA00023077"/>
    </source>
</evidence>
<evidence type="ECO:0000256" key="2">
    <source>
        <dbReference type="ARBA" id="ARBA00009810"/>
    </source>
</evidence>